<proteinExistence type="predicted"/>
<reference evidence="1" key="1">
    <citation type="submission" date="2018-01" db="EMBL/GenBank/DDBJ databases">
        <authorList>
            <person name="Clerissi C."/>
        </authorList>
    </citation>
    <scope>NUCLEOTIDE SEQUENCE</scope>
    <source>
        <strain evidence="1">Cupriavidus taiwanensis STM 3521</strain>
    </source>
</reference>
<protein>
    <submittedName>
        <fullName evidence="1">Uncharacterized protein</fullName>
    </submittedName>
</protein>
<dbReference type="AlphaFoldDB" id="A0A375BH98"/>
<gene>
    <name evidence="1" type="ORF">CBM2589_B120330</name>
</gene>
<organism evidence="1">
    <name type="scientific">Cupriavidus taiwanensis</name>
    <dbReference type="NCBI Taxonomy" id="164546"/>
    <lineage>
        <taxon>Bacteria</taxon>
        <taxon>Pseudomonadati</taxon>
        <taxon>Pseudomonadota</taxon>
        <taxon>Betaproteobacteria</taxon>
        <taxon>Burkholderiales</taxon>
        <taxon>Burkholderiaceae</taxon>
        <taxon>Cupriavidus</taxon>
    </lineage>
</organism>
<accession>A0A375BH98</accession>
<evidence type="ECO:0000313" key="1">
    <source>
        <dbReference type="EMBL" id="SOY44367.1"/>
    </source>
</evidence>
<sequence>MRCGTCGSGAWKAALQFIVGVLPTCKVTTLSKRQGPELTESCTLTRGVLRSAFRWQRRTRPQ</sequence>
<name>A0A375BH98_9BURK</name>
<comment type="caution">
    <text evidence="1">The sequence shown here is derived from an EMBL/GenBank/DDBJ whole genome shotgun (WGS) entry which is preliminary data.</text>
</comment>
<dbReference type="EMBL" id="OFSP01000004">
    <property type="protein sequence ID" value="SOY44367.1"/>
    <property type="molecule type" value="Genomic_DNA"/>
</dbReference>
<dbReference type="Proteomes" id="UP000256297">
    <property type="component" value="Chromosome CBM2589_b"/>
</dbReference>